<keyword evidence="5" id="KW-1185">Reference proteome</keyword>
<feature type="signal peptide" evidence="2">
    <location>
        <begin position="1"/>
        <end position="25"/>
    </location>
</feature>
<feature type="domain" description="SGNH hydrolase-type esterase" evidence="3">
    <location>
        <begin position="108"/>
        <end position="326"/>
    </location>
</feature>
<dbReference type="Pfam" id="PF13472">
    <property type="entry name" value="Lipase_GDSL_2"/>
    <property type="match status" value="1"/>
</dbReference>
<dbReference type="InterPro" id="IPR013830">
    <property type="entry name" value="SGNH_hydro"/>
</dbReference>
<dbReference type="GO" id="GO:0016787">
    <property type="term" value="F:hydrolase activity"/>
    <property type="evidence" value="ECO:0007669"/>
    <property type="project" value="UniProtKB-KW"/>
</dbReference>
<dbReference type="EMBL" id="JAOQKJ010000001">
    <property type="protein sequence ID" value="MCU6743025.1"/>
    <property type="molecule type" value="Genomic_DNA"/>
</dbReference>
<sequence length="345" mass="37667">MKKWRNIIVGGLITALFVFSLSGCAGKETESGSQENAADNVIITETGETLVQEQPTEEPETAATPEAQSDLPAPDVVPEEMPQEPEQEQVVSEEDQTESKGGHLQIVFMGDSIFDNSRDGTGIPYLTSEACDADCYNLAIGGTCAAIELDEKYESDQWTSRSLVGIVKAIRGDISTDIFNGTRAGEILSSGKVDFSKTDYFIIEYGMNDLLRATPMSNSDNGYDIRTYVGALRYAVSNLSEYAPDATIILCAPNYAMFYNGDKFIGDGNTLNTGYGTLFDYKGSCEYVAKEQGAEFFDAYLDLGIDGYTAEEYLEDGVHLTEAGRRLYADALSEMILSIEETKNN</sequence>
<name>A0ABT2SYE6_9FIRM</name>
<organism evidence="4 5">
    <name type="scientific">Suilimivivens aceti</name>
    <dbReference type="NCBI Taxonomy" id="2981774"/>
    <lineage>
        <taxon>Bacteria</taxon>
        <taxon>Bacillati</taxon>
        <taxon>Bacillota</taxon>
        <taxon>Clostridia</taxon>
        <taxon>Lachnospirales</taxon>
        <taxon>Lachnospiraceae</taxon>
        <taxon>Suilimivivens</taxon>
    </lineage>
</organism>
<protein>
    <submittedName>
        <fullName evidence="4">SGNH/GDSL hydrolase family protein</fullName>
    </submittedName>
</protein>
<dbReference type="RefSeq" id="WP_262572362.1">
    <property type="nucleotide sequence ID" value="NZ_JAOQKJ010000001.1"/>
</dbReference>
<proteinExistence type="predicted"/>
<keyword evidence="2" id="KW-0732">Signal</keyword>
<reference evidence="4 5" key="1">
    <citation type="journal article" date="2021" name="ISME Commun">
        <title>Automated analysis of genomic sequences facilitates high-throughput and comprehensive description of bacteria.</title>
        <authorList>
            <person name="Hitch T.C.A."/>
        </authorList>
    </citation>
    <scope>NUCLEOTIDE SEQUENCE [LARGE SCALE GENOMIC DNA]</scope>
    <source>
        <strain evidence="4 5">Sanger_18</strain>
    </source>
</reference>
<dbReference type="CDD" id="cd00229">
    <property type="entry name" value="SGNH_hydrolase"/>
    <property type="match status" value="1"/>
</dbReference>
<dbReference type="Proteomes" id="UP001652432">
    <property type="component" value="Unassembled WGS sequence"/>
</dbReference>
<dbReference type="PROSITE" id="PS51257">
    <property type="entry name" value="PROKAR_LIPOPROTEIN"/>
    <property type="match status" value="1"/>
</dbReference>
<accession>A0ABT2SYE6</accession>
<evidence type="ECO:0000313" key="5">
    <source>
        <dbReference type="Proteomes" id="UP001652432"/>
    </source>
</evidence>
<feature type="chain" id="PRO_5046428739" evidence="2">
    <location>
        <begin position="26"/>
        <end position="345"/>
    </location>
</feature>
<dbReference type="InterPro" id="IPR036514">
    <property type="entry name" value="SGNH_hydro_sf"/>
</dbReference>
<gene>
    <name evidence="4" type="ORF">OCV77_00655</name>
</gene>
<dbReference type="Gene3D" id="3.40.50.1110">
    <property type="entry name" value="SGNH hydrolase"/>
    <property type="match status" value="1"/>
</dbReference>
<dbReference type="SUPFAM" id="SSF52266">
    <property type="entry name" value="SGNH hydrolase"/>
    <property type="match status" value="1"/>
</dbReference>
<feature type="compositionally biased region" description="Acidic residues" evidence="1">
    <location>
        <begin position="77"/>
        <end position="96"/>
    </location>
</feature>
<evidence type="ECO:0000256" key="1">
    <source>
        <dbReference type="SAM" id="MobiDB-lite"/>
    </source>
</evidence>
<feature type="compositionally biased region" description="Low complexity" evidence="1">
    <location>
        <begin position="61"/>
        <end position="76"/>
    </location>
</feature>
<evidence type="ECO:0000256" key="2">
    <source>
        <dbReference type="SAM" id="SignalP"/>
    </source>
</evidence>
<evidence type="ECO:0000313" key="4">
    <source>
        <dbReference type="EMBL" id="MCU6743025.1"/>
    </source>
</evidence>
<keyword evidence="4" id="KW-0378">Hydrolase</keyword>
<comment type="caution">
    <text evidence="4">The sequence shown here is derived from an EMBL/GenBank/DDBJ whole genome shotgun (WGS) entry which is preliminary data.</text>
</comment>
<evidence type="ECO:0000259" key="3">
    <source>
        <dbReference type="Pfam" id="PF13472"/>
    </source>
</evidence>
<feature type="region of interest" description="Disordered" evidence="1">
    <location>
        <begin position="26"/>
        <end position="99"/>
    </location>
</feature>